<dbReference type="GO" id="GO:0031177">
    <property type="term" value="F:phosphopantetheine binding"/>
    <property type="evidence" value="ECO:0007669"/>
    <property type="project" value="TreeGrafter"/>
</dbReference>
<dbReference type="Proteomes" id="UP000295444">
    <property type="component" value="Unassembled WGS sequence"/>
</dbReference>
<feature type="domain" description="Condensation" evidence="1">
    <location>
        <begin position="3"/>
        <end position="323"/>
    </location>
</feature>
<dbReference type="GO" id="GO:0008610">
    <property type="term" value="P:lipid biosynthetic process"/>
    <property type="evidence" value="ECO:0007669"/>
    <property type="project" value="UniProtKB-ARBA"/>
</dbReference>
<dbReference type="PANTHER" id="PTHR45527">
    <property type="entry name" value="NONRIBOSOMAL PEPTIDE SYNTHETASE"/>
    <property type="match status" value="1"/>
</dbReference>
<reference evidence="2 3" key="1">
    <citation type="submission" date="2019-03" db="EMBL/GenBank/DDBJ databases">
        <title>Genomic Encyclopedia of Type Strains, Phase IV (KMG-IV): sequencing the most valuable type-strain genomes for metagenomic binning, comparative biology and taxonomic classification.</title>
        <authorList>
            <person name="Goeker M."/>
        </authorList>
    </citation>
    <scope>NUCLEOTIDE SEQUENCE [LARGE SCALE GENOMIC DNA]</scope>
    <source>
        <strain evidence="2 3">DSM 45361</strain>
    </source>
</reference>
<sequence length="459" mass="50835">MTDDVPLSYGQLYSWREIETYPAAWRQEANIPATWDLRGIPVERVEQALRLLVERHEPLRTSYHVHDGVPAQRRHERIDLPITRTEKVITDYQEPERMTGELAATPIPMTGGLCWRGELVTMYGEPMFLSLAFSHLILDIWSTLELERQFFALAADPAAELPPTVSPRELMCGQVEAAWAGRDRPAERHWGKFVGTELPTALPTLPSGGTAERVQVTLHSRELTDLADKAAAAQGVTAPAVLLSLIAAGLARHLRTERVVLNLMASNRFAPELRQTVGTLNQLVPVLLDTDPRTTLADHVRAAHWAAVKAYRYASYDTDKVTGMAAERLGDSAAAASHDCWFNHLYPCWFNYLDLGGDAADAEPGPASLQWAPRARQYGQPFDTRITVHNRQTQLQLRADPRVLDAEALIDVLRTVVHGMVLTSANKDVTLGALPALPHDDLPDTLFPHDVPAPPLLAA</sequence>
<evidence type="ECO:0000313" key="2">
    <source>
        <dbReference type="EMBL" id="TDQ00462.1"/>
    </source>
</evidence>
<dbReference type="AlphaFoldDB" id="A0A4R6SET8"/>
<dbReference type="GO" id="GO:0044550">
    <property type="term" value="P:secondary metabolite biosynthetic process"/>
    <property type="evidence" value="ECO:0007669"/>
    <property type="project" value="TreeGrafter"/>
</dbReference>
<dbReference type="GO" id="GO:0005737">
    <property type="term" value="C:cytoplasm"/>
    <property type="evidence" value="ECO:0007669"/>
    <property type="project" value="TreeGrafter"/>
</dbReference>
<dbReference type="Gene3D" id="3.30.559.30">
    <property type="entry name" value="Nonribosomal peptide synthetase, condensation domain"/>
    <property type="match status" value="1"/>
</dbReference>
<dbReference type="InterPro" id="IPR023213">
    <property type="entry name" value="CAT-like_dom_sf"/>
</dbReference>
<proteinExistence type="predicted"/>
<comment type="caution">
    <text evidence="2">The sequence shown here is derived from an EMBL/GenBank/DDBJ whole genome shotgun (WGS) entry which is preliminary data.</text>
</comment>
<dbReference type="PANTHER" id="PTHR45527:SF1">
    <property type="entry name" value="FATTY ACID SYNTHASE"/>
    <property type="match status" value="1"/>
</dbReference>
<organism evidence="2 3">
    <name type="scientific">Labedaea rhizosphaerae</name>
    <dbReference type="NCBI Taxonomy" id="598644"/>
    <lineage>
        <taxon>Bacteria</taxon>
        <taxon>Bacillati</taxon>
        <taxon>Actinomycetota</taxon>
        <taxon>Actinomycetes</taxon>
        <taxon>Pseudonocardiales</taxon>
        <taxon>Pseudonocardiaceae</taxon>
        <taxon>Labedaea</taxon>
    </lineage>
</organism>
<dbReference type="RefSeq" id="WP_166659118.1">
    <property type="nucleotide sequence ID" value="NZ_SNXZ01000002.1"/>
</dbReference>
<protein>
    <submittedName>
        <fullName evidence="2">Condensation domain-containing protein</fullName>
    </submittedName>
</protein>
<dbReference type="GO" id="GO:0003824">
    <property type="term" value="F:catalytic activity"/>
    <property type="evidence" value="ECO:0007669"/>
    <property type="project" value="InterPro"/>
</dbReference>
<accession>A0A4R6SET8</accession>
<evidence type="ECO:0000313" key="3">
    <source>
        <dbReference type="Proteomes" id="UP000295444"/>
    </source>
</evidence>
<dbReference type="GO" id="GO:0043041">
    <property type="term" value="P:amino acid activation for nonribosomal peptide biosynthetic process"/>
    <property type="evidence" value="ECO:0007669"/>
    <property type="project" value="TreeGrafter"/>
</dbReference>
<dbReference type="Gene3D" id="3.30.559.10">
    <property type="entry name" value="Chloramphenicol acetyltransferase-like domain"/>
    <property type="match status" value="1"/>
</dbReference>
<dbReference type="InterPro" id="IPR001242">
    <property type="entry name" value="Condensation_dom"/>
</dbReference>
<gene>
    <name evidence="2" type="ORF">EV186_102323</name>
</gene>
<evidence type="ECO:0000259" key="1">
    <source>
        <dbReference type="Pfam" id="PF00668"/>
    </source>
</evidence>
<name>A0A4R6SET8_LABRH</name>
<dbReference type="Pfam" id="PF00668">
    <property type="entry name" value="Condensation"/>
    <property type="match status" value="1"/>
</dbReference>
<dbReference type="EMBL" id="SNXZ01000002">
    <property type="protein sequence ID" value="TDQ00462.1"/>
    <property type="molecule type" value="Genomic_DNA"/>
</dbReference>
<keyword evidence="3" id="KW-1185">Reference proteome</keyword>
<dbReference type="SUPFAM" id="SSF52777">
    <property type="entry name" value="CoA-dependent acyltransferases"/>
    <property type="match status" value="2"/>
</dbReference>